<keyword evidence="7" id="KW-1185">Reference proteome</keyword>
<dbReference type="PRINTS" id="PR01011">
    <property type="entry name" value="GLUTPROXDASE"/>
</dbReference>
<evidence type="ECO:0000256" key="4">
    <source>
        <dbReference type="PIRSR" id="PIRSR000303-1"/>
    </source>
</evidence>
<organism evidence="6 7">
    <name type="scientific">Corynebacterium hylobatis</name>
    <dbReference type="NCBI Taxonomy" id="1859290"/>
    <lineage>
        <taxon>Bacteria</taxon>
        <taxon>Bacillati</taxon>
        <taxon>Actinomycetota</taxon>
        <taxon>Actinomycetes</taxon>
        <taxon>Mycobacteriales</taxon>
        <taxon>Corynebacteriaceae</taxon>
        <taxon>Corynebacterium</taxon>
    </lineage>
</organism>
<dbReference type="OrthoDB" id="9785502at2"/>
<dbReference type="EMBL" id="RXHJ01000018">
    <property type="protein sequence ID" value="RSZ61579.1"/>
    <property type="molecule type" value="Genomic_DNA"/>
</dbReference>
<evidence type="ECO:0000256" key="2">
    <source>
        <dbReference type="ARBA" id="ARBA00022559"/>
    </source>
</evidence>
<dbReference type="SUPFAM" id="SSF52833">
    <property type="entry name" value="Thioredoxin-like"/>
    <property type="match status" value="1"/>
</dbReference>
<dbReference type="GO" id="GO:0034599">
    <property type="term" value="P:cellular response to oxidative stress"/>
    <property type="evidence" value="ECO:0007669"/>
    <property type="project" value="TreeGrafter"/>
</dbReference>
<dbReference type="Gene3D" id="3.40.30.10">
    <property type="entry name" value="Glutaredoxin"/>
    <property type="match status" value="1"/>
</dbReference>
<keyword evidence="3 5" id="KW-0560">Oxidoreductase</keyword>
<dbReference type="PROSITE" id="PS51355">
    <property type="entry name" value="GLUTATHIONE_PEROXID_3"/>
    <property type="match status" value="1"/>
</dbReference>
<reference evidence="6 7" key="1">
    <citation type="submission" date="2018-12" db="EMBL/GenBank/DDBJ databases">
        <title>YIM 101343 draft genome.</title>
        <authorList>
            <person name="Chen X."/>
        </authorList>
    </citation>
    <scope>NUCLEOTIDE SEQUENCE [LARGE SCALE GENOMIC DNA]</scope>
    <source>
        <strain evidence="6 7">YIM 101343</strain>
    </source>
</reference>
<dbReference type="CDD" id="cd00340">
    <property type="entry name" value="GSH_Peroxidase"/>
    <property type="match status" value="1"/>
</dbReference>
<proteinExistence type="inferred from homology"/>
<protein>
    <recommendedName>
        <fullName evidence="5">Glutathione peroxidase</fullName>
    </recommendedName>
</protein>
<dbReference type="Proteomes" id="UP000274907">
    <property type="component" value="Unassembled WGS sequence"/>
</dbReference>
<name>A0A3S0BG53_9CORY</name>
<evidence type="ECO:0000256" key="3">
    <source>
        <dbReference type="ARBA" id="ARBA00023002"/>
    </source>
</evidence>
<dbReference type="GO" id="GO:0004601">
    <property type="term" value="F:peroxidase activity"/>
    <property type="evidence" value="ECO:0007669"/>
    <property type="project" value="UniProtKB-KW"/>
</dbReference>
<dbReference type="PANTHER" id="PTHR11592">
    <property type="entry name" value="GLUTATHIONE PEROXIDASE"/>
    <property type="match status" value="1"/>
</dbReference>
<comment type="caution">
    <text evidence="6">The sequence shown here is derived from an EMBL/GenBank/DDBJ whole genome shotgun (WGS) entry which is preliminary data.</text>
</comment>
<comment type="similarity">
    <text evidence="1 5">Belongs to the glutathione peroxidase family.</text>
</comment>
<evidence type="ECO:0000313" key="6">
    <source>
        <dbReference type="EMBL" id="RSZ61579.1"/>
    </source>
</evidence>
<accession>A0A3S0BG53</accession>
<dbReference type="PIRSF" id="PIRSF000303">
    <property type="entry name" value="Glutathion_perox"/>
    <property type="match status" value="1"/>
</dbReference>
<dbReference type="InterPro" id="IPR036249">
    <property type="entry name" value="Thioredoxin-like_sf"/>
</dbReference>
<keyword evidence="2 5" id="KW-0575">Peroxidase</keyword>
<sequence length="164" mass="17466">MTTLLSTPVTLNDSTSSTLGDIAGGDLILLVNTASECGLTPQYAGLQQLAWDYGDRGLTVIGAPCNQFGGQEPGTDEEISSFCSLNYGVSFPLLSRLEVNGEGAHPLYRQLTQVADAAGEAGDVQWNFEKFLIAPDGAVIARIRPRTEPQDPEVVSLIEANLPR</sequence>
<dbReference type="AlphaFoldDB" id="A0A3S0BG53"/>
<feature type="active site" evidence="4">
    <location>
        <position position="37"/>
    </location>
</feature>
<evidence type="ECO:0000256" key="1">
    <source>
        <dbReference type="ARBA" id="ARBA00006926"/>
    </source>
</evidence>
<dbReference type="InterPro" id="IPR000889">
    <property type="entry name" value="Glutathione_peroxidase"/>
</dbReference>
<dbReference type="Pfam" id="PF00255">
    <property type="entry name" value="GSHPx"/>
    <property type="match status" value="1"/>
</dbReference>
<dbReference type="RefSeq" id="WP_126121664.1">
    <property type="nucleotide sequence ID" value="NZ_RXHJ01000018.1"/>
</dbReference>
<dbReference type="PANTHER" id="PTHR11592:SF40">
    <property type="entry name" value="THIOREDOXIN_GLUTATHIONE PEROXIDASE BTUE"/>
    <property type="match status" value="1"/>
</dbReference>
<evidence type="ECO:0000256" key="5">
    <source>
        <dbReference type="RuleBase" id="RU000499"/>
    </source>
</evidence>
<gene>
    <name evidence="6" type="ORF">EAH68_12430</name>
</gene>
<evidence type="ECO:0000313" key="7">
    <source>
        <dbReference type="Proteomes" id="UP000274907"/>
    </source>
</evidence>